<keyword evidence="5" id="KW-0514">Muscle protein</keyword>
<feature type="compositionally biased region" description="Basic and acidic residues" evidence="6">
    <location>
        <begin position="79"/>
        <end position="112"/>
    </location>
</feature>
<feature type="compositionally biased region" description="Basic and acidic residues" evidence="6">
    <location>
        <begin position="125"/>
        <end position="135"/>
    </location>
</feature>
<organism evidence="7 8">
    <name type="scientific">Polypterus senegalus</name>
    <name type="common">Senegal bichir</name>
    <dbReference type="NCBI Taxonomy" id="55291"/>
    <lineage>
        <taxon>Eukaryota</taxon>
        <taxon>Metazoa</taxon>
        <taxon>Chordata</taxon>
        <taxon>Craniata</taxon>
        <taxon>Vertebrata</taxon>
        <taxon>Euteleostomi</taxon>
        <taxon>Actinopterygii</taxon>
        <taxon>Polypteriformes</taxon>
        <taxon>Polypteridae</taxon>
        <taxon>Polypterus</taxon>
    </lineage>
</organism>
<reference evidence="7" key="1">
    <citation type="journal article" date="2021" name="Cell">
        <title>Tracing the genetic footprints of vertebrate landing in non-teleost ray-finned fishes.</title>
        <authorList>
            <person name="Bi X."/>
            <person name="Wang K."/>
            <person name="Yang L."/>
            <person name="Pan H."/>
            <person name="Jiang H."/>
            <person name="Wei Q."/>
            <person name="Fang M."/>
            <person name="Yu H."/>
            <person name="Zhu C."/>
            <person name="Cai Y."/>
            <person name="He Y."/>
            <person name="Gan X."/>
            <person name="Zeng H."/>
            <person name="Yu D."/>
            <person name="Zhu Y."/>
            <person name="Jiang H."/>
            <person name="Qiu Q."/>
            <person name="Yang H."/>
            <person name="Zhang Y.E."/>
            <person name="Wang W."/>
            <person name="Zhu M."/>
            <person name="He S."/>
            <person name="Zhang G."/>
        </authorList>
    </citation>
    <scope>NUCLEOTIDE SEQUENCE</scope>
    <source>
        <strain evidence="7">Bchr_001</strain>
    </source>
</reference>
<feature type="region of interest" description="Disordered" evidence="6">
    <location>
        <begin position="547"/>
        <end position="581"/>
    </location>
</feature>
<feature type="compositionally biased region" description="Low complexity" evidence="6">
    <location>
        <begin position="332"/>
        <end position="344"/>
    </location>
</feature>
<evidence type="ECO:0000313" key="8">
    <source>
        <dbReference type="Proteomes" id="UP001166052"/>
    </source>
</evidence>
<evidence type="ECO:0000256" key="4">
    <source>
        <dbReference type="ARBA" id="ARBA00022990"/>
    </source>
</evidence>
<evidence type="ECO:0000256" key="5">
    <source>
        <dbReference type="ARBA" id="ARBA00023179"/>
    </source>
</evidence>
<sequence>MKIGSSVHLLSEGGLFQDKCKEHCSEWAGTAADTHLTRQWTVEDEEEVEREKRRRNRSFCSTSEAPEEEAQAAALPHHSARDEPDTAHSKEGDLHFLDMLKSREEERQRRQLETLMQQREEDEEGTLRIKGEDGGQQRSMAETQSKQVSSPENNFMAVPNGKRKSYPEEANIKTVEMREEQEQRRHIEAVTRQKKDGSTEYSDTSEGETRKSKSPPRMTSKSPKSGLEADDNEEINRQFLEMLQTKESRRQRRSLKSMGASIESERQEEPLHQSPAQPTQYTGPQDTENAGSKAADAKDKVVQKSENKSPSKKFVSSLSISFDKSADSRKTPSPLSPVSPSNPVHLRTVFKDKSIPATRTQENMENGPDKNVNERAEVSRQQEVNPDRSEHVQEDAFKRLSSRSTSFRQTTEPAVSISRIKRSSSLRYPSRKEDKMGRLQQVKTDPSCVSDKEKPIKGGGGTKLRISSRTIEEKLERLAMAAQKSELVKSPTIAHKEFYLPADDIARKRDIFEREATGAENSSGSSSRKEKFGFAKGISERISQWVAKTQSSQTTVGSKVSNVSEKKDHTGTKPEETEWQTSKPLSVCKLHLETDKPASFSWYDKEQEEEEDEEMVAEETLQEDNEEEVQYMEEDEEVNQENEEDEELEEGKYLKAVNLLFMPNLVPPKIPDGERVDFDDIHRKRMEKDLNELQTLIEAHFERRKKEEEELIGLKDRIENRRAERAEQIRIRTEREKERQTRVAEEKARKEEEEAKKKAEEDAKKKLTLTSLHFGGYMQRTEKRCGKKQTEREKKKKILSERHKSLDVDVLSEEQLREKAKELWQWMHQLEAEKFDLQYKFKKQRYEINVLINRVSEHQKL</sequence>
<name>A0ABS2Z362_POLSE</name>
<feature type="compositionally biased region" description="Basic and acidic residues" evidence="6">
    <location>
        <begin position="367"/>
        <end position="398"/>
    </location>
</feature>
<comment type="similarity">
    <text evidence="2">Belongs to the troponin T family.</text>
</comment>
<dbReference type="Proteomes" id="UP001166052">
    <property type="component" value="Unassembled WGS sequence"/>
</dbReference>
<feature type="compositionally biased region" description="Basic and acidic residues" evidence="6">
    <location>
        <begin position="295"/>
        <end position="309"/>
    </location>
</feature>
<feature type="non-terminal residue" evidence="7">
    <location>
        <position position="861"/>
    </location>
</feature>
<dbReference type="Pfam" id="PF00992">
    <property type="entry name" value="Troponin"/>
    <property type="match status" value="1"/>
</dbReference>
<accession>A0ABS2Z362</accession>
<feature type="compositionally biased region" description="Polar residues" evidence="6">
    <location>
        <begin position="274"/>
        <end position="290"/>
    </location>
</feature>
<dbReference type="InterPro" id="IPR038077">
    <property type="entry name" value="Troponin_sf"/>
</dbReference>
<keyword evidence="4" id="KW-0007">Acetylation</keyword>
<dbReference type="PANTHER" id="PTHR11521">
    <property type="entry name" value="TROPONIN T"/>
    <property type="match status" value="1"/>
</dbReference>
<feature type="region of interest" description="Disordered" evidence="6">
    <location>
        <begin position="38"/>
        <end position="465"/>
    </location>
</feature>
<evidence type="ECO:0000256" key="6">
    <source>
        <dbReference type="SAM" id="MobiDB-lite"/>
    </source>
</evidence>
<dbReference type="SUPFAM" id="SSF90250">
    <property type="entry name" value="Troponin coil-coiled subunits"/>
    <property type="match status" value="1"/>
</dbReference>
<evidence type="ECO:0000313" key="7">
    <source>
        <dbReference type="EMBL" id="MBN3293048.1"/>
    </source>
</evidence>
<keyword evidence="8" id="KW-1185">Reference proteome</keyword>
<feature type="compositionally biased region" description="Polar residues" evidence="6">
    <location>
        <begin position="136"/>
        <end position="153"/>
    </location>
</feature>
<evidence type="ECO:0000256" key="1">
    <source>
        <dbReference type="ARBA" id="ARBA00003363"/>
    </source>
</evidence>
<feature type="compositionally biased region" description="Acidic residues" evidence="6">
    <location>
        <begin position="606"/>
        <end position="649"/>
    </location>
</feature>
<dbReference type="InterPro" id="IPR027707">
    <property type="entry name" value="TNNT"/>
</dbReference>
<feature type="region of interest" description="Disordered" evidence="6">
    <location>
        <begin position="735"/>
        <end position="764"/>
    </location>
</feature>
<feature type="non-terminal residue" evidence="7">
    <location>
        <position position="1"/>
    </location>
</feature>
<feature type="compositionally biased region" description="Basic and acidic residues" evidence="6">
    <location>
        <begin position="165"/>
        <end position="198"/>
    </location>
</feature>
<keyword evidence="3" id="KW-0597">Phosphoprotein</keyword>
<dbReference type="EMBL" id="JAAWVN010019641">
    <property type="protein sequence ID" value="MBN3293048.1"/>
    <property type="molecule type" value="Genomic_DNA"/>
</dbReference>
<dbReference type="Gene3D" id="1.20.5.350">
    <property type="match status" value="1"/>
</dbReference>
<proteinExistence type="inferred from homology"/>
<comment type="caution">
    <text evidence="7">The sequence shown here is derived from an EMBL/GenBank/DDBJ whole genome shotgun (WGS) entry which is preliminary data.</text>
</comment>
<feature type="compositionally biased region" description="Basic and acidic residues" evidence="6">
    <location>
        <begin position="564"/>
        <end position="576"/>
    </location>
</feature>
<comment type="function">
    <text evidence="1">Troponin T is the tropomyosin-binding subunit of troponin, the thin filament regulatory complex which confers calcium-sensitivity to striated muscle actomyosin ATPase activity.</text>
</comment>
<evidence type="ECO:0000256" key="3">
    <source>
        <dbReference type="ARBA" id="ARBA00022553"/>
    </source>
</evidence>
<protein>
    <submittedName>
        <fullName evidence="7">TNNT2 protein</fullName>
    </submittedName>
</protein>
<gene>
    <name evidence="7" type="primary">Tnnt2_0</name>
    <name evidence="7" type="ORF">GTO92_0011956</name>
</gene>
<feature type="region of interest" description="Disordered" evidence="6">
    <location>
        <begin position="599"/>
        <end position="649"/>
    </location>
</feature>
<evidence type="ECO:0000256" key="2">
    <source>
        <dbReference type="ARBA" id="ARBA00008330"/>
    </source>
</evidence>
<dbReference type="PANTHER" id="PTHR11521:SF5">
    <property type="entry name" value="TROPONIN T, CARDIAC MUSCLE"/>
    <property type="match status" value="1"/>
</dbReference>
<dbReference type="InterPro" id="IPR001978">
    <property type="entry name" value="Troponin"/>
</dbReference>
<feature type="compositionally biased region" description="Polar residues" evidence="6">
    <location>
        <begin position="402"/>
        <end position="413"/>
    </location>
</feature>
<feature type="compositionally biased region" description="Polar residues" evidence="6">
    <location>
        <begin position="547"/>
        <end position="563"/>
    </location>
</feature>